<dbReference type="Proteomes" id="UP000815325">
    <property type="component" value="Unassembled WGS sequence"/>
</dbReference>
<sequence>MASMDALEKVMIVRRVSEADAVLGLRSSVKADAALRKVAKECQIPIYAIKGGNVPSLTRAFRTLLGVDPSAGGSFVQRSASRSGQASPHTPSVAPGSSLGSGYRALSESEALEEARLACEDIVSPLQQQAELLPRAPHVIQEQINLVSRYKLGWEVVGEPGSQDQRLKVLPTP</sequence>
<evidence type="ECO:0000256" key="1">
    <source>
        <dbReference type="SAM" id="MobiDB-lite"/>
    </source>
</evidence>
<feature type="region of interest" description="Disordered" evidence="1">
    <location>
        <begin position="76"/>
        <end position="101"/>
    </location>
</feature>
<evidence type="ECO:0000313" key="3">
    <source>
        <dbReference type="EMBL" id="KAF5830044.1"/>
    </source>
</evidence>
<accession>A0ABQ7G601</accession>
<keyword evidence="4" id="KW-1185">Reference proteome</keyword>
<name>A0ABQ7G601_DUNSA</name>
<dbReference type="EMBL" id="MU070084">
    <property type="protein sequence ID" value="KAF5830044.1"/>
    <property type="molecule type" value="Genomic_DNA"/>
</dbReference>
<organism evidence="3 4">
    <name type="scientific">Dunaliella salina</name>
    <name type="common">Green alga</name>
    <name type="synonym">Protococcus salinus</name>
    <dbReference type="NCBI Taxonomy" id="3046"/>
    <lineage>
        <taxon>Eukaryota</taxon>
        <taxon>Viridiplantae</taxon>
        <taxon>Chlorophyta</taxon>
        <taxon>core chlorophytes</taxon>
        <taxon>Chlorophyceae</taxon>
        <taxon>CS clade</taxon>
        <taxon>Chlamydomonadales</taxon>
        <taxon>Dunaliellaceae</taxon>
        <taxon>Dunaliella</taxon>
    </lineage>
</organism>
<gene>
    <name evidence="3" type="ORF">DUNSADRAFT_15084</name>
</gene>
<protein>
    <recommendedName>
        <fullName evidence="2">Phosphotyrosine protein phosphatase domain-containing protein</fullName>
    </recommendedName>
</protein>
<reference evidence="3" key="1">
    <citation type="submission" date="2017-08" db="EMBL/GenBank/DDBJ databases">
        <authorList>
            <person name="Polle J.E."/>
            <person name="Barry K."/>
            <person name="Cushman J."/>
            <person name="Schmutz J."/>
            <person name="Tran D."/>
            <person name="Hathwaick L.T."/>
            <person name="Yim W.C."/>
            <person name="Jenkins J."/>
            <person name="Mckie-Krisberg Z.M."/>
            <person name="Prochnik S."/>
            <person name="Lindquist E."/>
            <person name="Dockter R.B."/>
            <person name="Adam C."/>
            <person name="Molina H."/>
            <person name="Bunkerborg J."/>
            <person name="Jin E."/>
            <person name="Buchheim M."/>
            <person name="Magnuson J."/>
        </authorList>
    </citation>
    <scope>NUCLEOTIDE SEQUENCE</scope>
    <source>
        <strain evidence="3">CCAP 19/18</strain>
    </source>
</reference>
<evidence type="ECO:0000313" key="4">
    <source>
        <dbReference type="Proteomes" id="UP000815325"/>
    </source>
</evidence>
<dbReference type="PANTHER" id="PTHR20953">
    <property type="entry name" value="KINASE-RELATED"/>
    <property type="match status" value="1"/>
</dbReference>
<dbReference type="Pfam" id="PF25516">
    <property type="entry name" value="PTPase"/>
    <property type="match status" value="1"/>
</dbReference>
<feature type="domain" description="Phosphotyrosine protein phosphatase" evidence="2">
    <location>
        <begin position="6"/>
        <end position="65"/>
    </location>
</feature>
<proteinExistence type="predicted"/>
<dbReference type="PANTHER" id="PTHR20953:SF3">
    <property type="entry name" value="P-LOOP CONTAINING NUCLEOSIDE TRIPHOSPHATE HYDROLASES SUPERFAMILY PROTEIN"/>
    <property type="match status" value="1"/>
</dbReference>
<comment type="caution">
    <text evidence="3">The sequence shown here is derived from an EMBL/GenBank/DDBJ whole genome shotgun (WGS) entry which is preliminary data.</text>
</comment>
<evidence type="ECO:0000259" key="2">
    <source>
        <dbReference type="Pfam" id="PF25516"/>
    </source>
</evidence>
<dbReference type="InterPro" id="IPR058670">
    <property type="entry name" value="PTPase_dom"/>
</dbReference>
<feature type="compositionally biased region" description="Polar residues" evidence="1">
    <location>
        <begin position="76"/>
        <end position="90"/>
    </location>
</feature>